<dbReference type="InterPro" id="IPR038120">
    <property type="entry name" value="Rpb1_funnel_sf"/>
</dbReference>
<keyword evidence="5 7" id="KW-0804">Transcription</keyword>
<dbReference type="InterPro" id="IPR006592">
    <property type="entry name" value="RNA_pol_N"/>
</dbReference>
<dbReference type="EMBL" id="MFBA01000015">
    <property type="protein sequence ID" value="OGD85759.1"/>
    <property type="molecule type" value="Genomic_DNA"/>
</dbReference>
<dbReference type="InterPro" id="IPR012754">
    <property type="entry name" value="DNA-dir_RpoC_beta_prime_bact"/>
</dbReference>
<dbReference type="GO" id="GO:0003677">
    <property type="term" value="F:DNA binding"/>
    <property type="evidence" value="ECO:0007669"/>
    <property type="project" value="UniProtKB-UniRule"/>
</dbReference>
<dbReference type="Gene3D" id="1.10.132.30">
    <property type="match status" value="1"/>
</dbReference>
<dbReference type="Gene3D" id="4.10.860.120">
    <property type="entry name" value="RNA polymerase II, clamp domain"/>
    <property type="match status" value="1"/>
</dbReference>
<dbReference type="PANTHER" id="PTHR19376:SF54">
    <property type="entry name" value="DNA-DIRECTED RNA POLYMERASE SUBUNIT BETA"/>
    <property type="match status" value="1"/>
</dbReference>
<evidence type="ECO:0000256" key="1">
    <source>
        <dbReference type="ARBA" id="ARBA00022478"/>
    </source>
</evidence>
<keyword evidence="9" id="KW-0175">Coiled coil</keyword>
<evidence type="ECO:0000256" key="4">
    <source>
        <dbReference type="ARBA" id="ARBA00022723"/>
    </source>
</evidence>
<dbReference type="Proteomes" id="UP000177069">
    <property type="component" value="Unassembled WGS sequence"/>
</dbReference>
<dbReference type="Gene3D" id="2.40.40.20">
    <property type="match status" value="1"/>
</dbReference>
<evidence type="ECO:0000256" key="3">
    <source>
        <dbReference type="ARBA" id="ARBA00022695"/>
    </source>
</evidence>
<feature type="domain" description="RNA polymerase N-terminal" evidence="10">
    <location>
        <begin position="318"/>
        <end position="594"/>
    </location>
</feature>
<comment type="catalytic activity">
    <reaction evidence="6 7 8">
        <text>RNA(n) + a ribonucleoside 5'-triphosphate = RNA(n+1) + diphosphate</text>
        <dbReference type="Rhea" id="RHEA:21248"/>
        <dbReference type="Rhea" id="RHEA-COMP:14527"/>
        <dbReference type="Rhea" id="RHEA-COMP:17342"/>
        <dbReference type="ChEBI" id="CHEBI:33019"/>
        <dbReference type="ChEBI" id="CHEBI:61557"/>
        <dbReference type="ChEBI" id="CHEBI:140395"/>
        <dbReference type="EC" id="2.7.7.6"/>
    </reaction>
</comment>
<feature type="binding site" evidence="7">
    <location>
        <position position="542"/>
    </location>
    <ligand>
        <name>Mg(2+)</name>
        <dbReference type="ChEBI" id="CHEBI:18420"/>
    </ligand>
</feature>
<dbReference type="SUPFAM" id="SSF64484">
    <property type="entry name" value="beta and beta-prime subunits of DNA dependent RNA-polymerase"/>
    <property type="match status" value="1"/>
</dbReference>
<dbReference type="GO" id="GO:0000428">
    <property type="term" value="C:DNA-directed RNA polymerase complex"/>
    <property type="evidence" value="ECO:0007669"/>
    <property type="project" value="UniProtKB-KW"/>
</dbReference>
<feature type="binding site" evidence="7">
    <location>
        <position position="544"/>
    </location>
    <ligand>
        <name>Mg(2+)</name>
        <dbReference type="ChEBI" id="CHEBI:18420"/>
    </ligand>
</feature>
<dbReference type="GO" id="GO:0000287">
    <property type="term" value="F:magnesium ion binding"/>
    <property type="evidence" value="ECO:0007669"/>
    <property type="project" value="UniProtKB-UniRule"/>
</dbReference>
<accession>A0A1F5G1N2</accession>
<evidence type="ECO:0000313" key="12">
    <source>
        <dbReference type="Proteomes" id="UP000177069"/>
    </source>
</evidence>
<dbReference type="Gene3D" id="1.10.1790.20">
    <property type="match status" value="1"/>
</dbReference>
<dbReference type="Gene3D" id="1.10.40.90">
    <property type="match status" value="1"/>
</dbReference>
<dbReference type="Gene3D" id="1.10.274.100">
    <property type="entry name" value="RNA polymerase Rpb1, domain 3"/>
    <property type="match status" value="2"/>
</dbReference>
<dbReference type="HAMAP" id="MF_01322">
    <property type="entry name" value="RNApol_bact_RpoC"/>
    <property type="match status" value="1"/>
</dbReference>
<keyword evidence="2 7" id="KW-0808">Transferase</keyword>
<reference evidence="11 12" key="1">
    <citation type="journal article" date="2016" name="Nat. Commun.">
        <title>Thousands of microbial genomes shed light on interconnected biogeochemical processes in an aquifer system.</title>
        <authorList>
            <person name="Anantharaman K."/>
            <person name="Brown C.T."/>
            <person name="Hug L.A."/>
            <person name="Sharon I."/>
            <person name="Castelle C.J."/>
            <person name="Probst A.J."/>
            <person name="Thomas B.C."/>
            <person name="Singh A."/>
            <person name="Wilkins M.J."/>
            <person name="Karaoz U."/>
            <person name="Brodie E.L."/>
            <person name="Williams K.H."/>
            <person name="Hubbard S.S."/>
            <person name="Banfield J.F."/>
        </authorList>
    </citation>
    <scope>NUCLEOTIDE SEQUENCE [LARGE SCALE GENOMIC DNA]</scope>
</reference>
<dbReference type="AlphaFoldDB" id="A0A1F5G1N2"/>
<dbReference type="CDD" id="cd02655">
    <property type="entry name" value="RNAP_beta'_C"/>
    <property type="match status" value="1"/>
</dbReference>
<comment type="caution">
    <text evidence="11">The sequence shown here is derived from an EMBL/GenBank/DDBJ whole genome shotgun (WGS) entry which is preliminary data.</text>
</comment>
<evidence type="ECO:0000313" key="11">
    <source>
        <dbReference type="EMBL" id="OGD85759.1"/>
    </source>
</evidence>
<comment type="similarity">
    <text evidence="7 8">Belongs to the RNA polymerase beta' chain family.</text>
</comment>
<feature type="binding site" evidence="7">
    <location>
        <position position="62"/>
    </location>
    <ligand>
        <name>Zn(2+)</name>
        <dbReference type="ChEBI" id="CHEBI:29105"/>
        <label>1</label>
    </ligand>
</feature>
<feature type="binding site" evidence="7">
    <location>
        <position position="75"/>
    </location>
    <ligand>
        <name>Zn(2+)</name>
        <dbReference type="ChEBI" id="CHEBI:29105"/>
        <label>1</label>
    </ligand>
</feature>
<keyword evidence="7" id="KW-0862">Zinc</keyword>
<dbReference type="EC" id="2.7.7.6" evidence="7"/>
<feature type="binding site" evidence="7">
    <location>
        <position position="540"/>
    </location>
    <ligand>
        <name>Mg(2+)</name>
        <dbReference type="ChEBI" id="CHEBI:18420"/>
    </ligand>
</feature>
<dbReference type="Pfam" id="PF04983">
    <property type="entry name" value="RNA_pol_Rpb1_3"/>
    <property type="match status" value="1"/>
</dbReference>
<feature type="binding site" evidence="7">
    <location>
        <position position="60"/>
    </location>
    <ligand>
        <name>Zn(2+)</name>
        <dbReference type="ChEBI" id="CHEBI:29105"/>
        <label>1</label>
    </ligand>
</feature>
<comment type="function">
    <text evidence="7 8">DNA-dependent RNA polymerase catalyzes the transcription of DNA into RNA using the four ribonucleoside triphosphates as substrates.</text>
</comment>
<organism evidence="11 12">
    <name type="scientific">Candidatus Curtissbacteria bacterium RIFCSPHIGHO2_01_FULL_41_13</name>
    <dbReference type="NCBI Taxonomy" id="1797745"/>
    <lineage>
        <taxon>Bacteria</taxon>
        <taxon>Candidatus Curtissiibacteriota</taxon>
    </lineage>
</organism>
<feature type="binding site" evidence="7">
    <location>
        <position position="938"/>
    </location>
    <ligand>
        <name>Zn(2+)</name>
        <dbReference type="ChEBI" id="CHEBI:29105"/>
        <label>2</label>
    </ligand>
</feature>
<evidence type="ECO:0000256" key="6">
    <source>
        <dbReference type="ARBA" id="ARBA00048552"/>
    </source>
</evidence>
<dbReference type="GO" id="GO:0008270">
    <property type="term" value="F:zinc ion binding"/>
    <property type="evidence" value="ECO:0007669"/>
    <property type="project" value="UniProtKB-UniRule"/>
</dbReference>
<dbReference type="GO" id="GO:0003899">
    <property type="term" value="F:DNA-directed RNA polymerase activity"/>
    <property type="evidence" value="ECO:0007669"/>
    <property type="project" value="UniProtKB-UniRule"/>
</dbReference>
<dbReference type="InterPro" id="IPR007080">
    <property type="entry name" value="RNA_pol_Rpb1_1"/>
</dbReference>
<dbReference type="SMART" id="SM00663">
    <property type="entry name" value="RPOLA_N"/>
    <property type="match status" value="1"/>
</dbReference>
<dbReference type="InterPro" id="IPR042102">
    <property type="entry name" value="RNA_pol_Rpb1_3_sf"/>
</dbReference>
<comment type="cofactor">
    <cofactor evidence="7">
        <name>Zn(2+)</name>
        <dbReference type="ChEBI" id="CHEBI:29105"/>
    </cofactor>
    <text evidence="7">Binds 2 Zn(2+) ions per subunit.</text>
</comment>
<keyword evidence="4 7" id="KW-0479">Metal-binding</keyword>
<dbReference type="CDD" id="cd01609">
    <property type="entry name" value="RNAP_beta'_N"/>
    <property type="match status" value="1"/>
</dbReference>
<evidence type="ECO:0000256" key="9">
    <source>
        <dbReference type="SAM" id="Coils"/>
    </source>
</evidence>
<gene>
    <name evidence="7" type="primary">rpoC</name>
    <name evidence="11" type="ORF">A2696_02410</name>
</gene>
<keyword evidence="1 7" id="KW-0240">DNA-directed RNA polymerase</keyword>
<dbReference type="InterPro" id="IPR000722">
    <property type="entry name" value="RNA_pol_asu"/>
</dbReference>
<keyword evidence="7" id="KW-0460">Magnesium</keyword>
<dbReference type="Pfam" id="PF00623">
    <property type="entry name" value="RNA_pol_Rpb1_2"/>
    <property type="match status" value="2"/>
</dbReference>
<feature type="coiled-coil region" evidence="9">
    <location>
        <begin position="141"/>
        <end position="211"/>
    </location>
</feature>
<feature type="binding site" evidence="7">
    <location>
        <position position="945"/>
    </location>
    <ligand>
        <name>Zn(2+)</name>
        <dbReference type="ChEBI" id="CHEBI:29105"/>
        <label>2</label>
    </ligand>
</feature>
<sequence>MNELIDFEALKLTLASNEDIKTWSFGEITKPETINYRTLKPEKDGLFDERIFGPTKDWECYCGKYKRIRYRGIICDKCGVEVTQSRVRRERMGHISLAAPVVHNWFFKGSPSKLGLLLDISPRNLDAVVYFASYLAIEIDTEKRKEIIKKLEDELEKKRKEQQSFLKSKLENEEKEVRKEIAAIKAKGKVKEHLELKIEETQLVMRQKQAKLREDTAQEIARLEEIYKNIGDMVNSLKPLDLLSEEEYLKLTDYDAHPCIKVGMGAEAVLAVLEKIDLSELAVSLRAEIVKTTGQKHIKATKRLRVVESMRKAGISPKWMTLKILPVLPPDLRPMVQLSGGRFATSDLNDLYRRVINRNNRLKKLIELGAPEIILRNEKRMLQEAVDALIDSQRVRSTRASQDLRSLSDMLRGKQGRFRQNLLGKRVDYSGRSVIVVGPELGLNQAGVPKEMALEMFKPFVLREIIAQGFAPNVKSAKHFLERRSGEVWDILEEITKNHPILLNRAPTLHRLGIQAFYPLLIDGDAIQIHPCICAGFNADFDGDQMAIHVPLSEKSKEEAQRLMMAARNLVRPADGSPITLPNKEMALGVYYLTLPDPNIPPYDKSVFASENEVILALGCQKIKARQQIDLRTADGIGITKTTPGRVLFNLLLPESFRFINETISASMIKKIINLAIDQIPEEQVTSLIDKLKSLGFEGATFSGLSVSVFDCVVVDSKDDIIQKAEKEVETIEKNFRLGLITKDEQRRLSQEVWLSVTNELADLTWKNLRADNSIKIISDSGGSRATAEQVKQLSAMRGLVTDPSGQIVPLPIKSNFREGLSVFEYFTSARGARKGLADRAIKTAESGYLTRRLVDVAHDAIIRIEDCGTSLGLFISKTDKRQAPFIARIIGRVTSVPITLKNKKVLLGANILIDEKSAQAIDSNGVDQVLVRSPLTCEAKYGLCAACYGKNLATRKVVTIGTPVGVIAAQSIGEPGTQLTMRTFHTGGIVGLDITQGLPRVEELFEARTPKYVAQISEIAGKVKIEETEEGYTLKVKSTNLKPPVEREYFIPPTSELTVAEGQLIAAGAPLSAGYLDIKEVLAVSGLKNAQKYIIDGAQEVYESQGVAINDKHFEVIVKKMSEKVRVESSGDTVLLPGELIDKNRFQEENAKVLAEGGEPATAQVVILGITRTALYTESFLSAASFQETTRVLTDAAIEGRVDKLLGLKENVIIGRLIPTSPERAAIK</sequence>
<protein>
    <recommendedName>
        <fullName evidence="7">DNA-directed RNA polymerase subunit beta'</fullName>
        <shortName evidence="7">RNAP subunit beta'</shortName>
        <ecNumber evidence="7">2.7.7.6</ecNumber>
    </recommendedName>
    <alternativeName>
        <fullName evidence="7">RNA polymerase subunit beta'</fullName>
    </alternativeName>
    <alternativeName>
        <fullName evidence="7">Transcriptase subunit beta'</fullName>
    </alternativeName>
</protein>
<evidence type="ECO:0000256" key="7">
    <source>
        <dbReference type="HAMAP-Rule" id="MF_01322"/>
    </source>
</evidence>
<feature type="binding site" evidence="7">
    <location>
        <position position="78"/>
    </location>
    <ligand>
        <name>Zn(2+)</name>
        <dbReference type="ChEBI" id="CHEBI:29105"/>
        <label>1</label>
    </ligand>
</feature>
<evidence type="ECO:0000259" key="10">
    <source>
        <dbReference type="SMART" id="SM00663"/>
    </source>
</evidence>
<dbReference type="Gene3D" id="2.40.50.100">
    <property type="match status" value="1"/>
</dbReference>
<dbReference type="InterPro" id="IPR007066">
    <property type="entry name" value="RNA_pol_Rpb1_3"/>
</dbReference>
<feature type="binding site" evidence="7">
    <location>
        <position position="948"/>
    </location>
    <ligand>
        <name>Zn(2+)</name>
        <dbReference type="ChEBI" id="CHEBI:29105"/>
        <label>2</label>
    </ligand>
</feature>
<dbReference type="Gene3D" id="1.10.150.390">
    <property type="match status" value="1"/>
</dbReference>
<dbReference type="Pfam" id="PF04998">
    <property type="entry name" value="RNA_pol_Rpb1_5"/>
    <property type="match status" value="1"/>
</dbReference>
<dbReference type="GO" id="GO:0006351">
    <property type="term" value="P:DNA-templated transcription"/>
    <property type="evidence" value="ECO:0007669"/>
    <property type="project" value="UniProtKB-UniRule"/>
</dbReference>
<evidence type="ECO:0000256" key="5">
    <source>
        <dbReference type="ARBA" id="ARBA00023163"/>
    </source>
</evidence>
<evidence type="ECO:0000256" key="2">
    <source>
        <dbReference type="ARBA" id="ARBA00022679"/>
    </source>
</evidence>
<dbReference type="Pfam" id="PF04997">
    <property type="entry name" value="RNA_pol_Rpb1_1"/>
    <property type="match status" value="1"/>
</dbReference>
<comment type="cofactor">
    <cofactor evidence="7">
        <name>Mg(2+)</name>
        <dbReference type="ChEBI" id="CHEBI:18420"/>
    </cofactor>
    <text evidence="7">Binds 1 Mg(2+) ion per subunit.</text>
</comment>
<name>A0A1F5G1N2_9BACT</name>
<dbReference type="InterPro" id="IPR044893">
    <property type="entry name" value="RNA_pol_Rpb1_clamp_domain"/>
</dbReference>
<keyword evidence="3 7" id="KW-0548">Nucleotidyltransferase</keyword>
<dbReference type="PANTHER" id="PTHR19376">
    <property type="entry name" value="DNA-DIRECTED RNA POLYMERASE"/>
    <property type="match status" value="1"/>
</dbReference>
<evidence type="ECO:0000256" key="8">
    <source>
        <dbReference type="RuleBase" id="RU004279"/>
    </source>
</evidence>
<feature type="binding site" evidence="7">
    <location>
        <position position="868"/>
    </location>
    <ligand>
        <name>Zn(2+)</name>
        <dbReference type="ChEBI" id="CHEBI:29105"/>
        <label>2</label>
    </ligand>
</feature>
<dbReference type="InterPro" id="IPR045867">
    <property type="entry name" value="DNA-dir_RpoC_beta_prime"/>
</dbReference>
<dbReference type="NCBIfam" id="TIGR02386">
    <property type="entry name" value="rpoC_TIGR"/>
    <property type="match status" value="1"/>
</dbReference>
<dbReference type="InterPro" id="IPR007081">
    <property type="entry name" value="RNA_pol_Rpb1_5"/>
</dbReference>
<comment type="subunit">
    <text evidence="7">The RNAP catalytic core consists of 2 alpha, 1 beta, 1 beta' and 1 omega subunit. When a sigma factor is associated with the core the holoenzyme is formed, which can initiate transcription.</text>
</comment>
<proteinExistence type="inferred from homology"/>